<dbReference type="InterPro" id="IPR017452">
    <property type="entry name" value="GPCR_Rhodpsn_7TM"/>
</dbReference>
<dbReference type="PANTHER" id="PTHR24243:SF208">
    <property type="entry name" value="PYROKININ-1 RECEPTOR"/>
    <property type="match status" value="1"/>
</dbReference>
<dbReference type="AlphaFoldDB" id="A0AAV1Z8Y2"/>
<dbReference type="CDD" id="cd15134">
    <property type="entry name" value="7tmA_capaR"/>
    <property type="match status" value="1"/>
</dbReference>
<feature type="transmembrane region" description="Helical" evidence="14">
    <location>
        <begin position="92"/>
        <end position="111"/>
    </location>
</feature>
<keyword evidence="8" id="KW-1015">Disulfide bond</keyword>
<dbReference type="SUPFAM" id="SSF81321">
    <property type="entry name" value="Family A G protein-coupled receptor-like"/>
    <property type="match status" value="1"/>
</dbReference>
<keyword evidence="9 12" id="KW-0675">Receptor</keyword>
<accession>A0AAV1Z8Y2</accession>
<evidence type="ECO:0000256" key="12">
    <source>
        <dbReference type="RuleBase" id="RU000688"/>
    </source>
</evidence>
<feature type="compositionally biased region" description="Acidic residues" evidence="13">
    <location>
        <begin position="501"/>
        <end position="519"/>
    </location>
</feature>
<dbReference type="InterPro" id="IPR000276">
    <property type="entry name" value="GPCR_Rhodpsn"/>
</dbReference>
<feature type="domain" description="G-protein coupled receptors family 1 profile" evidence="15">
    <location>
        <begin position="72"/>
        <end position="352"/>
    </location>
</feature>
<dbReference type="GO" id="GO:0001607">
    <property type="term" value="F:neuromedin U receptor activity"/>
    <property type="evidence" value="ECO:0007669"/>
    <property type="project" value="InterPro"/>
</dbReference>
<feature type="transmembrane region" description="Helical" evidence="14">
    <location>
        <begin position="54"/>
        <end position="80"/>
    </location>
</feature>
<organism evidence="16 17">
    <name type="scientific">Larinioides sclopetarius</name>
    <dbReference type="NCBI Taxonomy" id="280406"/>
    <lineage>
        <taxon>Eukaryota</taxon>
        <taxon>Metazoa</taxon>
        <taxon>Ecdysozoa</taxon>
        <taxon>Arthropoda</taxon>
        <taxon>Chelicerata</taxon>
        <taxon>Arachnida</taxon>
        <taxon>Araneae</taxon>
        <taxon>Araneomorphae</taxon>
        <taxon>Entelegynae</taxon>
        <taxon>Araneoidea</taxon>
        <taxon>Araneidae</taxon>
        <taxon>Larinioides</taxon>
    </lineage>
</organism>
<evidence type="ECO:0000256" key="4">
    <source>
        <dbReference type="ARBA" id="ARBA00022692"/>
    </source>
</evidence>
<dbReference type="Gene3D" id="1.20.1070.10">
    <property type="entry name" value="Rhodopsin 7-helix transmembrane proteins"/>
    <property type="match status" value="1"/>
</dbReference>
<evidence type="ECO:0000256" key="13">
    <source>
        <dbReference type="SAM" id="MobiDB-lite"/>
    </source>
</evidence>
<evidence type="ECO:0000256" key="8">
    <source>
        <dbReference type="ARBA" id="ARBA00023157"/>
    </source>
</evidence>
<feature type="transmembrane region" description="Helical" evidence="14">
    <location>
        <begin position="131"/>
        <end position="151"/>
    </location>
</feature>
<evidence type="ECO:0000256" key="5">
    <source>
        <dbReference type="ARBA" id="ARBA00022989"/>
    </source>
</evidence>
<comment type="subcellular location">
    <subcellularLocation>
        <location evidence="1">Cell membrane</location>
        <topology evidence="1">Multi-pass membrane protein</topology>
    </subcellularLocation>
</comment>
<keyword evidence="5 14" id="KW-1133">Transmembrane helix</keyword>
<keyword evidence="6 12" id="KW-0297">G-protein coupled receptor</keyword>
<evidence type="ECO:0000256" key="1">
    <source>
        <dbReference type="ARBA" id="ARBA00004651"/>
    </source>
</evidence>
<dbReference type="Pfam" id="PF00001">
    <property type="entry name" value="7tm_1"/>
    <property type="match status" value="1"/>
</dbReference>
<feature type="transmembrane region" description="Helical" evidence="14">
    <location>
        <begin position="229"/>
        <end position="251"/>
    </location>
</feature>
<gene>
    <name evidence="16" type="ORF">LARSCL_LOCUS4030</name>
</gene>
<keyword evidence="11 12" id="KW-0807">Transducer</keyword>
<sequence>MNTALDSASEVVMTPVISDMDSVTLNGTMTTLEPLDIDAYIVTRLGPKTMPLNWVIPMTTVYAIIFLTGIVGNVCTCIVISRNQYMQTATNCYLFNLAIADMLTLLLAMPLELYTLWHQYPWQLGTVGCWFRGMIPEATAYASILTIVTFSSERYVAICHPLHQQTRSKLSYAVRNIAVIWLFSLLCALPYAFFTEVNQLKSPTMVGELLPQSKWCGFPFNKPERRWELLMVLSTLIFFVIPVSVITALYIRIGLALHHSRNLHRSTSESAQCRAERERSKAQSRRVVVRMLAAVVIAFFVCWAPFHAQRLLFIYVTLYGEWTDTLKHINQNLFTLAGCFYYFNSTINPILYSVMSNRFRVAFREKLCAGPPSLWCICCCCFCCVKDFEKRSQQTPVFCRNSNSHSSVRSCVSYHKTGLITNNNRPRTLAVDYNQKLGITLSCVHREQVWTPSGSNRKYGPTLTVSPPVSSLQQESSHSHRSSSSDTHRKNCPESSSSSREEDDDMREEDEESNLEEELDKALRPELEKLEEKERAGDCINCTNCSLLFPPKPKAVTVCYETTDKTSTTELSQSEPVEKLPIEVVESLV</sequence>
<dbReference type="GO" id="GO:0005886">
    <property type="term" value="C:plasma membrane"/>
    <property type="evidence" value="ECO:0007669"/>
    <property type="project" value="UniProtKB-SubCell"/>
</dbReference>
<keyword evidence="4 12" id="KW-0812">Transmembrane</keyword>
<evidence type="ECO:0000313" key="16">
    <source>
        <dbReference type="EMBL" id="CAL1268173.1"/>
    </source>
</evidence>
<comment type="similarity">
    <text evidence="2 12">Belongs to the G-protein coupled receptor 1 family.</text>
</comment>
<comment type="caution">
    <text evidence="16">The sequence shown here is derived from an EMBL/GenBank/DDBJ whole genome shotgun (WGS) entry which is preliminary data.</text>
</comment>
<evidence type="ECO:0000259" key="15">
    <source>
        <dbReference type="PROSITE" id="PS50262"/>
    </source>
</evidence>
<evidence type="ECO:0000256" key="11">
    <source>
        <dbReference type="ARBA" id="ARBA00023224"/>
    </source>
</evidence>
<evidence type="ECO:0000256" key="7">
    <source>
        <dbReference type="ARBA" id="ARBA00023136"/>
    </source>
</evidence>
<evidence type="ECO:0000256" key="6">
    <source>
        <dbReference type="ARBA" id="ARBA00023040"/>
    </source>
</evidence>
<keyword evidence="3" id="KW-1003">Cell membrane</keyword>
<keyword evidence="10" id="KW-0325">Glycoprotein</keyword>
<keyword evidence="17" id="KW-1185">Reference proteome</keyword>
<dbReference type="PANTHER" id="PTHR24243">
    <property type="entry name" value="G-PROTEIN COUPLED RECEPTOR"/>
    <property type="match status" value="1"/>
</dbReference>
<feature type="region of interest" description="Disordered" evidence="13">
    <location>
        <begin position="451"/>
        <end position="522"/>
    </location>
</feature>
<dbReference type="PROSITE" id="PS00237">
    <property type="entry name" value="G_PROTEIN_RECEP_F1_1"/>
    <property type="match status" value="1"/>
</dbReference>
<evidence type="ECO:0000313" key="17">
    <source>
        <dbReference type="Proteomes" id="UP001497382"/>
    </source>
</evidence>
<reference evidence="16 17" key="1">
    <citation type="submission" date="2024-04" db="EMBL/GenBank/DDBJ databases">
        <authorList>
            <person name="Rising A."/>
            <person name="Reimegard J."/>
            <person name="Sonavane S."/>
            <person name="Akerstrom W."/>
            <person name="Nylinder S."/>
            <person name="Hedman E."/>
            <person name="Kallberg Y."/>
        </authorList>
    </citation>
    <scope>NUCLEOTIDE SEQUENCE [LARGE SCALE GENOMIC DNA]</scope>
</reference>
<keyword evidence="7 14" id="KW-0472">Membrane</keyword>
<dbReference type="InterPro" id="IPR005390">
    <property type="entry name" value="NeuromedU_rcpt"/>
</dbReference>
<feature type="transmembrane region" description="Helical" evidence="14">
    <location>
        <begin position="172"/>
        <end position="194"/>
    </location>
</feature>
<dbReference type="Proteomes" id="UP001497382">
    <property type="component" value="Unassembled WGS sequence"/>
</dbReference>
<feature type="transmembrane region" description="Helical" evidence="14">
    <location>
        <begin position="287"/>
        <end position="306"/>
    </location>
</feature>
<dbReference type="PROSITE" id="PS50262">
    <property type="entry name" value="G_PROTEIN_RECEP_F1_2"/>
    <property type="match status" value="1"/>
</dbReference>
<evidence type="ECO:0000256" key="9">
    <source>
        <dbReference type="ARBA" id="ARBA00023170"/>
    </source>
</evidence>
<dbReference type="PRINTS" id="PR01565">
    <property type="entry name" value="NEUROMEDINUR"/>
</dbReference>
<evidence type="ECO:0000256" key="14">
    <source>
        <dbReference type="SAM" id="Phobius"/>
    </source>
</evidence>
<evidence type="ECO:0000256" key="3">
    <source>
        <dbReference type="ARBA" id="ARBA00022475"/>
    </source>
</evidence>
<protein>
    <recommendedName>
        <fullName evidence="15">G-protein coupled receptors family 1 profile domain-containing protein</fullName>
    </recommendedName>
</protein>
<evidence type="ECO:0000256" key="10">
    <source>
        <dbReference type="ARBA" id="ARBA00023180"/>
    </source>
</evidence>
<dbReference type="EMBL" id="CAXIEN010000032">
    <property type="protein sequence ID" value="CAL1268173.1"/>
    <property type="molecule type" value="Genomic_DNA"/>
</dbReference>
<proteinExistence type="inferred from homology"/>
<dbReference type="PRINTS" id="PR00237">
    <property type="entry name" value="GPCRRHODOPSN"/>
</dbReference>
<name>A0AAV1Z8Y2_9ARAC</name>
<evidence type="ECO:0000256" key="2">
    <source>
        <dbReference type="ARBA" id="ARBA00010663"/>
    </source>
</evidence>